<dbReference type="EMBL" id="KN403149">
    <property type="protein sequence ID" value="KHG15188.1"/>
    <property type="molecule type" value="Genomic_DNA"/>
</dbReference>
<sequence length="53" mass="5937">MVGCVTQVKELHRIGHGLRHGHVIPFRMSTRPVARACLWPCETDGLAIRAFVL</sequence>
<reference evidence="2" key="1">
    <citation type="submission" date="2014-09" db="EMBL/GenBank/DDBJ databases">
        <authorList>
            <person name="Mudge J."/>
            <person name="Ramaraj T."/>
            <person name="Lindquist I.E."/>
            <person name="Bharti A.K."/>
            <person name="Sundararajan A."/>
            <person name="Cameron C.T."/>
            <person name="Woodward J.E."/>
            <person name="May G.D."/>
            <person name="Brubaker C."/>
            <person name="Broadhvest J."/>
            <person name="Wilkins T.A."/>
        </authorList>
    </citation>
    <scope>NUCLEOTIDE SEQUENCE</scope>
    <source>
        <strain evidence="2">cv. AKA8401</strain>
    </source>
</reference>
<protein>
    <submittedName>
        <fullName evidence="1">Uncharacterized protein</fullName>
    </submittedName>
</protein>
<proteinExistence type="predicted"/>
<evidence type="ECO:0000313" key="1">
    <source>
        <dbReference type="EMBL" id="KHG15188.1"/>
    </source>
</evidence>
<evidence type="ECO:0000313" key="2">
    <source>
        <dbReference type="Proteomes" id="UP000032142"/>
    </source>
</evidence>
<accession>A0A0B0NKW1</accession>
<dbReference type="Proteomes" id="UP000032142">
    <property type="component" value="Unassembled WGS sequence"/>
</dbReference>
<organism evidence="1 2">
    <name type="scientific">Gossypium arboreum</name>
    <name type="common">Tree cotton</name>
    <name type="synonym">Gossypium nanking</name>
    <dbReference type="NCBI Taxonomy" id="29729"/>
    <lineage>
        <taxon>Eukaryota</taxon>
        <taxon>Viridiplantae</taxon>
        <taxon>Streptophyta</taxon>
        <taxon>Embryophyta</taxon>
        <taxon>Tracheophyta</taxon>
        <taxon>Spermatophyta</taxon>
        <taxon>Magnoliopsida</taxon>
        <taxon>eudicotyledons</taxon>
        <taxon>Gunneridae</taxon>
        <taxon>Pentapetalae</taxon>
        <taxon>rosids</taxon>
        <taxon>malvids</taxon>
        <taxon>Malvales</taxon>
        <taxon>Malvaceae</taxon>
        <taxon>Malvoideae</taxon>
        <taxon>Gossypium</taxon>
    </lineage>
</organism>
<keyword evidence="2" id="KW-1185">Reference proteome</keyword>
<name>A0A0B0NKW1_GOSAR</name>
<dbReference type="AlphaFoldDB" id="A0A0B0NKW1"/>
<gene>
    <name evidence="1" type="ORF">F383_20204</name>
</gene>